<dbReference type="Pfam" id="PF13614">
    <property type="entry name" value="AAA_31"/>
    <property type="match status" value="1"/>
</dbReference>
<organism evidence="2 3">
    <name type="scientific">Malacoplasma iowae DK-CPA</name>
    <dbReference type="NCBI Taxonomy" id="1394179"/>
    <lineage>
        <taxon>Bacteria</taxon>
        <taxon>Bacillati</taxon>
        <taxon>Mycoplasmatota</taxon>
        <taxon>Mycoplasmoidales</taxon>
        <taxon>Mycoplasmoidaceae</taxon>
        <taxon>Malacoplasma</taxon>
    </lineage>
</organism>
<evidence type="ECO:0000313" key="3">
    <source>
        <dbReference type="Proteomes" id="UP000028523"/>
    </source>
</evidence>
<dbReference type="GeneID" id="96866470"/>
<dbReference type="EMBL" id="AWQU01000066">
    <property type="protein sequence ID" value="KFB07744.1"/>
    <property type="molecule type" value="Genomic_DNA"/>
</dbReference>
<gene>
    <name evidence="2" type="ORF">P271_601</name>
</gene>
<dbReference type="Proteomes" id="UP000028523">
    <property type="component" value="Unassembled WGS sequence"/>
</dbReference>
<dbReference type="Gene3D" id="3.40.50.300">
    <property type="entry name" value="P-loop containing nucleotide triphosphate hydrolases"/>
    <property type="match status" value="1"/>
</dbReference>
<name>A0A084U458_MALIO</name>
<evidence type="ECO:0000259" key="1">
    <source>
        <dbReference type="Pfam" id="PF13614"/>
    </source>
</evidence>
<dbReference type="AlphaFoldDB" id="A0A084U458"/>
<dbReference type="InterPro" id="IPR025669">
    <property type="entry name" value="AAA_dom"/>
</dbReference>
<dbReference type="InterPro" id="IPR050678">
    <property type="entry name" value="DNA_Partitioning_ATPase"/>
</dbReference>
<dbReference type="InterPro" id="IPR027417">
    <property type="entry name" value="P-loop_NTPase"/>
</dbReference>
<sequence length="198" mass="23203">MKIIFFFNTSISFKTISLYMFAKILNKKNKKVLIINFDVQSYMSKKDINVDFINFDITSKNCYQEFLKTIDNKKDLYDFILIDSSSTLSEINLNLLKISNNVIIPIDVSNDNSKELLEILLNLKMKERFNSTFNFFACGFNKNDIYSVNSLLKIKKNLNSLLSNVVINKHEFNKIEDLYNNKILTDEYKNLIKSLKII</sequence>
<dbReference type="RefSeq" id="WP_004024917.1">
    <property type="nucleotide sequence ID" value="NZ_AWQU01000066.1"/>
</dbReference>
<dbReference type="PANTHER" id="PTHR13696:SF99">
    <property type="entry name" value="COBYRINIC ACID AC-DIAMIDE SYNTHASE"/>
    <property type="match status" value="1"/>
</dbReference>
<reference evidence="2 3" key="1">
    <citation type="journal article" date="2014" name="PLoS ONE">
        <title>Reduction of Hydrogen Peroxide Accumulation and Toxicity by a Catalase from Mycoplasma iowae.</title>
        <authorList>
            <person name="Pritchard R.E."/>
            <person name="Prassinos A.J."/>
            <person name="Osborne J.D."/>
            <person name="Raviv Z."/>
            <person name="Balish M.F."/>
        </authorList>
    </citation>
    <scope>NUCLEOTIDE SEQUENCE [LARGE SCALE GENOMIC DNA]</scope>
    <source>
        <strain evidence="2 3">DK-CPA</strain>
    </source>
</reference>
<dbReference type="PANTHER" id="PTHR13696">
    <property type="entry name" value="P-LOOP CONTAINING NUCLEOSIDE TRIPHOSPHATE HYDROLASE"/>
    <property type="match status" value="1"/>
</dbReference>
<proteinExistence type="predicted"/>
<protein>
    <submittedName>
        <fullName evidence="2">Soj-related protein</fullName>
    </submittedName>
</protein>
<feature type="domain" description="AAA" evidence="1">
    <location>
        <begin position="58"/>
        <end position="123"/>
    </location>
</feature>
<evidence type="ECO:0000313" key="2">
    <source>
        <dbReference type="EMBL" id="KFB07744.1"/>
    </source>
</evidence>
<accession>A0A084U458</accession>
<comment type="caution">
    <text evidence="2">The sequence shown here is derived from an EMBL/GenBank/DDBJ whole genome shotgun (WGS) entry which is preliminary data.</text>
</comment>
<dbReference type="SUPFAM" id="SSF52540">
    <property type="entry name" value="P-loop containing nucleoside triphosphate hydrolases"/>
    <property type="match status" value="1"/>
</dbReference>
<keyword evidence="3" id="KW-1185">Reference proteome</keyword>